<protein>
    <recommendedName>
        <fullName evidence="1">Protein kinase domain-containing protein</fullName>
    </recommendedName>
</protein>
<dbReference type="PANTHER" id="PTHR38248">
    <property type="entry name" value="FUNK1 6"/>
    <property type="match status" value="1"/>
</dbReference>
<dbReference type="Pfam" id="PF17667">
    <property type="entry name" value="Pkinase_fungal"/>
    <property type="match status" value="1"/>
</dbReference>
<dbReference type="GO" id="GO:0005524">
    <property type="term" value="F:ATP binding"/>
    <property type="evidence" value="ECO:0007669"/>
    <property type="project" value="InterPro"/>
</dbReference>
<evidence type="ECO:0000313" key="3">
    <source>
        <dbReference type="Proteomes" id="UP000807353"/>
    </source>
</evidence>
<dbReference type="OrthoDB" id="3271139at2759"/>
<evidence type="ECO:0000259" key="1">
    <source>
        <dbReference type="PROSITE" id="PS50011"/>
    </source>
</evidence>
<dbReference type="InterPro" id="IPR000719">
    <property type="entry name" value="Prot_kinase_dom"/>
</dbReference>
<dbReference type="SUPFAM" id="SSF56112">
    <property type="entry name" value="Protein kinase-like (PK-like)"/>
    <property type="match status" value="1"/>
</dbReference>
<dbReference type="PANTHER" id="PTHR38248:SF2">
    <property type="entry name" value="FUNK1 11"/>
    <property type="match status" value="1"/>
</dbReference>
<dbReference type="InterPro" id="IPR040976">
    <property type="entry name" value="Pkinase_fungal"/>
</dbReference>
<dbReference type="PROSITE" id="PS00109">
    <property type="entry name" value="PROTEIN_KINASE_TYR"/>
    <property type="match status" value="1"/>
</dbReference>
<evidence type="ECO:0000313" key="2">
    <source>
        <dbReference type="EMBL" id="KAF9457835.1"/>
    </source>
</evidence>
<gene>
    <name evidence="2" type="ORF">BDZ94DRAFT_1202158</name>
</gene>
<dbReference type="InterPro" id="IPR008266">
    <property type="entry name" value="Tyr_kinase_AS"/>
</dbReference>
<feature type="domain" description="Protein kinase" evidence="1">
    <location>
        <begin position="334"/>
        <end position="638"/>
    </location>
</feature>
<dbReference type="InterPro" id="IPR011009">
    <property type="entry name" value="Kinase-like_dom_sf"/>
</dbReference>
<proteinExistence type="predicted"/>
<dbReference type="PROSITE" id="PS50011">
    <property type="entry name" value="PROTEIN_KINASE_DOM"/>
    <property type="match status" value="1"/>
</dbReference>
<dbReference type="Proteomes" id="UP000807353">
    <property type="component" value="Unassembled WGS sequence"/>
</dbReference>
<name>A0A9P5XY64_9AGAR</name>
<dbReference type="EMBL" id="MU150357">
    <property type="protein sequence ID" value="KAF9457835.1"/>
    <property type="molecule type" value="Genomic_DNA"/>
</dbReference>
<reference evidence="2" key="1">
    <citation type="submission" date="2020-11" db="EMBL/GenBank/DDBJ databases">
        <authorList>
            <consortium name="DOE Joint Genome Institute"/>
            <person name="Ahrendt S."/>
            <person name="Riley R."/>
            <person name="Andreopoulos W."/>
            <person name="Labutti K."/>
            <person name="Pangilinan J."/>
            <person name="Ruiz-Duenas F.J."/>
            <person name="Barrasa J.M."/>
            <person name="Sanchez-Garcia M."/>
            <person name="Camarero S."/>
            <person name="Miyauchi S."/>
            <person name="Serrano A."/>
            <person name="Linde D."/>
            <person name="Babiker R."/>
            <person name="Drula E."/>
            <person name="Ayuso-Fernandez I."/>
            <person name="Pacheco R."/>
            <person name="Padilla G."/>
            <person name="Ferreira P."/>
            <person name="Barriuso J."/>
            <person name="Kellner H."/>
            <person name="Castanera R."/>
            <person name="Alfaro M."/>
            <person name="Ramirez L."/>
            <person name="Pisabarro A.G."/>
            <person name="Kuo A."/>
            <person name="Tritt A."/>
            <person name="Lipzen A."/>
            <person name="He G."/>
            <person name="Yan M."/>
            <person name="Ng V."/>
            <person name="Cullen D."/>
            <person name="Martin F."/>
            <person name="Rosso M.-N."/>
            <person name="Henrissat B."/>
            <person name="Hibbett D."/>
            <person name="Martinez A.T."/>
            <person name="Grigoriev I.V."/>
        </authorList>
    </citation>
    <scope>NUCLEOTIDE SEQUENCE</scope>
    <source>
        <strain evidence="2">CBS 247.69</strain>
    </source>
</reference>
<dbReference type="GO" id="GO:0004672">
    <property type="term" value="F:protein kinase activity"/>
    <property type="evidence" value="ECO:0007669"/>
    <property type="project" value="InterPro"/>
</dbReference>
<keyword evidence="3" id="KW-1185">Reference proteome</keyword>
<sequence length="638" mass="70928">MTTNVKEIRGSLKKELKYNAHFDAKSVFERLKVKDASLDKLIKDCAGAMNDNSDIQVAIGVLKDIASKANGAKIKSLEGEDLFSEQDPKKPVAQEKLMYSPLEKILTFMENYQAKTAGKKKYSRHFGANLGKKMTVEPHTLGFPEADPDFVCREPSTTTPADMTLWRHSAAFLEVKPSNGQGPRPQSADSGTVLSIVAQSADYARLHMSARPFQLFTVGVLIFGEEFCVGIFDRGGITFSPIHNMWKDLEIFIQVVRRISCDLSPYELGQDPTVEMLDIEDSVSKQVATILNNKPKILAKKLNQPTKYSSFPTYRVSFGGTDPRQWVTAGPPIWNSVSLIGRGTSVWKVYAIHSENGALALKEAYILKSSWRSSGRHPESAIYGSITASHPGVAKFHTGNDVKFPGNIDRLVSVDELRISTSAQDKTETKILHRLLLSTIGRPLYEYPSELHLVKAVRAAIEGHKFLHEQGILHRDISIGNVLLSDNDQPEPGAEGFITDLDFAGISEVSRTVTTEVPYSGQKNPEHRNLPATESGVRKHTKFFSEPAQRGAAMTGTVQFMACEVLNAIRNNKTIERKVQHDLESFIWVLAYAVRYRLCRDQPPKSTQVEAFKTVFGSLDMEAVYMSRAVCYSRGLNP</sequence>
<dbReference type="AlphaFoldDB" id="A0A9P5XY64"/>
<organism evidence="2 3">
    <name type="scientific">Collybia nuda</name>
    <dbReference type="NCBI Taxonomy" id="64659"/>
    <lineage>
        <taxon>Eukaryota</taxon>
        <taxon>Fungi</taxon>
        <taxon>Dikarya</taxon>
        <taxon>Basidiomycota</taxon>
        <taxon>Agaricomycotina</taxon>
        <taxon>Agaricomycetes</taxon>
        <taxon>Agaricomycetidae</taxon>
        <taxon>Agaricales</taxon>
        <taxon>Tricholomatineae</taxon>
        <taxon>Clitocybaceae</taxon>
        <taxon>Collybia</taxon>
    </lineage>
</organism>
<dbReference type="SMART" id="SM00220">
    <property type="entry name" value="S_TKc"/>
    <property type="match status" value="1"/>
</dbReference>
<dbReference type="Gene3D" id="1.10.510.10">
    <property type="entry name" value="Transferase(Phosphotransferase) domain 1"/>
    <property type="match status" value="1"/>
</dbReference>
<comment type="caution">
    <text evidence="2">The sequence shown here is derived from an EMBL/GenBank/DDBJ whole genome shotgun (WGS) entry which is preliminary data.</text>
</comment>
<accession>A0A9P5XY64</accession>